<evidence type="ECO:0000259" key="8">
    <source>
        <dbReference type="PROSITE" id="PS50893"/>
    </source>
</evidence>
<dbReference type="Gene3D" id="1.20.1560.10">
    <property type="entry name" value="ABC transporter type 1, transmembrane domain"/>
    <property type="match status" value="1"/>
</dbReference>
<dbReference type="PROSITE" id="PS50929">
    <property type="entry name" value="ABC_TM1F"/>
    <property type="match status" value="1"/>
</dbReference>
<dbReference type="SUPFAM" id="SSF52540">
    <property type="entry name" value="P-loop containing nucleoside triphosphate hydrolases"/>
    <property type="match status" value="1"/>
</dbReference>
<dbReference type="PROSITE" id="PS50893">
    <property type="entry name" value="ABC_TRANSPORTER_2"/>
    <property type="match status" value="1"/>
</dbReference>
<feature type="transmembrane region" description="Helical" evidence="7">
    <location>
        <begin position="48"/>
        <end position="65"/>
    </location>
</feature>
<dbReference type="CDD" id="cd03228">
    <property type="entry name" value="ABCC_MRP_Like"/>
    <property type="match status" value="1"/>
</dbReference>
<comment type="subcellular location">
    <subcellularLocation>
        <location evidence="1">Cell membrane</location>
        <topology evidence="1">Multi-pass membrane protein</topology>
    </subcellularLocation>
</comment>
<evidence type="ECO:0000259" key="9">
    <source>
        <dbReference type="PROSITE" id="PS50929"/>
    </source>
</evidence>
<dbReference type="Pfam" id="PF00005">
    <property type="entry name" value="ABC_tran"/>
    <property type="match status" value="1"/>
</dbReference>
<evidence type="ECO:0000256" key="5">
    <source>
        <dbReference type="ARBA" id="ARBA00022989"/>
    </source>
</evidence>
<feature type="domain" description="ABC transmembrane type-1" evidence="9">
    <location>
        <begin position="13"/>
        <end position="293"/>
    </location>
</feature>
<evidence type="ECO:0000313" key="10">
    <source>
        <dbReference type="EMBL" id="KRM71303.1"/>
    </source>
</evidence>
<dbReference type="OrthoDB" id="2326711at2"/>
<dbReference type="GO" id="GO:0016887">
    <property type="term" value="F:ATP hydrolysis activity"/>
    <property type="evidence" value="ECO:0007669"/>
    <property type="project" value="InterPro"/>
</dbReference>
<dbReference type="InterPro" id="IPR003439">
    <property type="entry name" value="ABC_transporter-like_ATP-bd"/>
</dbReference>
<dbReference type="PANTHER" id="PTHR43394:SF1">
    <property type="entry name" value="ATP-BINDING CASSETTE SUB-FAMILY B MEMBER 10, MITOCHONDRIAL"/>
    <property type="match status" value="1"/>
</dbReference>
<feature type="transmembrane region" description="Helical" evidence="7">
    <location>
        <begin position="12"/>
        <end position="42"/>
    </location>
</feature>
<evidence type="ECO:0000256" key="2">
    <source>
        <dbReference type="ARBA" id="ARBA00022692"/>
    </source>
</evidence>
<dbReference type="InterPro" id="IPR036640">
    <property type="entry name" value="ABC1_TM_sf"/>
</dbReference>
<dbReference type="EMBL" id="AYZQ01000005">
    <property type="protein sequence ID" value="KRM71303.1"/>
    <property type="molecule type" value="Genomic_DNA"/>
</dbReference>
<keyword evidence="4" id="KW-0067">ATP-binding</keyword>
<dbReference type="InterPro" id="IPR039421">
    <property type="entry name" value="Type_1_exporter"/>
</dbReference>
<keyword evidence="6 7" id="KW-0472">Membrane</keyword>
<evidence type="ECO:0000313" key="11">
    <source>
        <dbReference type="Proteomes" id="UP000051672"/>
    </source>
</evidence>
<protein>
    <submittedName>
        <fullName evidence="10">Uncharacterized protein</fullName>
    </submittedName>
</protein>
<proteinExistence type="predicted"/>
<dbReference type="SMART" id="SM00382">
    <property type="entry name" value="AAA"/>
    <property type="match status" value="1"/>
</dbReference>
<evidence type="ECO:0000256" key="7">
    <source>
        <dbReference type="SAM" id="Phobius"/>
    </source>
</evidence>
<feature type="domain" description="ABC transporter" evidence="8">
    <location>
        <begin position="327"/>
        <end position="531"/>
    </location>
</feature>
<dbReference type="SUPFAM" id="SSF90123">
    <property type="entry name" value="ABC transporter transmembrane region"/>
    <property type="match status" value="1"/>
</dbReference>
<dbReference type="GO" id="GO:0005886">
    <property type="term" value="C:plasma membrane"/>
    <property type="evidence" value="ECO:0007669"/>
    <property type="project" value="UniProtKB-SubCell"/>
</dbReference>
<keyword evidence="2 7" id="KW-0812">Transmembrane</keyword>
<dbReference type="Gene3D" id="3.40.50.300">
    <property type="entry name" value="P-loop containing nucleotide triphosphate hydrolases"/>
    <property type="match status" value="1"/>
</dbReference>
<keyword evidence="5 7" id="KW-1133">Transmembrane helix</keyword>
<dbReference type="AlphaFoldDB" id="A0A0R2AWE3"/>
<evidence type="ECO:0000256" key="6">
    <source>
        <dbReference type="ARBA" id="ARBA00023136"/>
    </source>
</evidence>
<dbReference type="InterPro" id="IPR027417">
    <property type="entry name" value="P-loop_NTPase"/>
</dbReference>
<name>A0A0R2AWE3_9LACO</name>
<dbReference type="GO" id="GO:0015421">
    <property type="term" value="F:ABC-type oligopeptide transporter activity"/>
    <property type="evidence" value="ECO:0007669"/>
    <property type="project" value="TreeGrafter"/>
</dbReference>
<feature type="transmembrane region" description="Helical" evidence="7">
    <location>
        <begin position="136"/>
        <end position="164"/>
    </location>
</feature>
<evidence type="ECO:0000256" key="3">
    <source>
        <dbReference type="ARBA" id="ARBA00022741"/>
    </source>
</evidence>
<feature type="transmembrane region" description="Helical" evidence="7">
    <location>
        <begin position="243"/>
        <end position="268"/>
    </location>
</feature>
<dbReference type="GO" id="GO:0005524">
    <property type="term" value="F:ATP binding"/>
    <property type="evidence" value="ECO:0007669"/>
    <property type="project" value="UniProtKB-KW"/>
</dbReference>
<dbReference type="InterPro" id="IPR017871">
    <property type="entry name" value="ABC_transporter-like_CS"/>
</dbReference>
<reference evidence="10 11" key="1">
    <citation type="journal article" date="2015" name="Genome Announc.">
        <title>Expanding the biotechnology potential of lactobacilli through comparative genomics of 213 strains and associated genera.</title>
        <authorList>
            <person name="Sun Z."/>
            <person name="Harris H.M."/>
            <person name="McCann A."/>
            <person name="Guo C."/>
            <person name="Argimon S."/>
            <person name="Zhang W."/>
            <person name="Yang X."/>
            <person name="Jeffery I.B."/>
            <person name="Cooney J.C."/>
            <person name="Kagawa T.F."/>
            <person name="Liu W."/>
            <person name="Song Y."/>
            <person name="Salvetti E."/>
            <person name="Wrobel A."/>
            <person name="Rasinkangas P."/>
            <person name="Parkhill J."/>
            <person name="Rea M.C."/>
            <person name="O'Sullivan O."/>
            <person name="Ritari J."/>
            <person name="Douillard F.P."/>
            <person name="Paul Ross R."/>
            <person name="Yang R."/>
            <person name="Briner A.E."/>
            <person name="Felis G.E."/>
            <person name="de Vos W.M."/>
            <person name="Barrangou R."/>
            <person name="Klaenhammer T.R."/>
            <person name="Caufield P.W."/>
            <person name="Cui Y."/>
            <person name="Zhang H."/>
            <person name="O'Toole P.W."/>
        </authorList>
    </citation>
    <scope>NUCLEOTIDE SEQUENCE [LARGE SCALE GENOMIC DNA]</scope>
    <source>
        <strain evidence="10 11">DSM 23927</strain>
    </source>
</reference>
<evidence type="ECO:0000256" key="1">
    <source>
        <dbReference type="ARBA" id="ARBA00004651"/>
    </source>
</evidence>
<evidence type="ECO:0000256" key="4">
    <source>
        <dbReference type="ARBA" id="ARBA00022840"/>
    </source>
</evidence>
<dbReference type="InterPro" id="IPR003593">
    <property type="entry name" value="AAA+_ATPase"/>
</dbReference>
<dbReference type="RefSeq" id="WP_057895062.1">
    <property type="nucleotide sequence ID" value="NZ_AYZQ01000005.1"/>
</dbReference>
<comment type="caution">
    <text evidence="10">The sequence shown here is derived from an EMBL/GenBank/DDBJ whole genome shotgun (WGS) entry which is preliminary data.</text>
</comment>
<keyword evidence="3" id="KW-0547">Nucleotide-binding</keyword>
<dbReference type="InterPro" id="IPR011527">
    <property type="entry name" value="ABC1_TM_dom"/>
</dbReference>
<sequence length="533" mass="57123">MKTVIRPYRLRFAGLGFIALINIVAATGSAVVLTIAINAILARNMAQFFLWMLASFGCFVIAKICDYISGVGFERTVQAINHDVRQAVLQDTTSSYAKILTYDQNAGLNLLTNDIVILTNKYFYGRFRAFQSAASVIMAGIALLAYHWSLILTALVLAALLLVAPQLAQARLEGITAVISKANENLTAQVKDWTAGLTELYWNGALHRLWPILQKPAHDVEQANVREQQIGKSLSAALELLDLFSQVVLLALCGFLAIIGTVSFGVVVSTGNLAGQIFGASAQFALNLGSIAQGKAIAAKLDPILTATAQPEAAGTAHLDLQAPVAISAQGLSYEFATHQTVSFPDFTIHPGQKVAILGESGRGKTTLTNIITGTYPNYSGSLVLQDTEVSQLDPQDLNALIGVMNQTPTLFPTSLKENVLLFDNQLAPALATTLGSVNLATKVSELPEQEETQVNPDGSELSGGERQRLALARALIRDKKVLVIDEGTSALDSANETAIVNYLLALPDITVILITHSTNQALLDRFDQQIAL</sequence>
<dbReference type="Proteomes" id="UP000051672">
    <property type="component" value="Unassembled WGS sequence"/>
</dbReference>
<dbReference type="STRING" id="1423727.FC34_GL001783"/>
<keyword evidence="11" id="KW-1185">Reference proteome</keyword>
<dbReference type="PATRIC" id="fig|1423727.3.peg.1808"/>
<accession>A0A0R2AWE3</accession>
<gene>
    <name evidence="10" type="ORF">FC34_GL001783</name>
</gene>
<organism evidence="10 11">
    <name type="scientific">Lacticaseibacillus brantae DSM 23927</name>
    <dbReference type="NCBI Taxonomy" id="1423727"/>
    <lineage>
        <taxon>Bacteria</taxon>
        <taxon>Bacillati</taxon>
        <taxon>Bacillota</taxon>
        <taxon>Bacilli</taxon>
        <taxon>Lactobacillales</taxon>
        <taxon>Lactobacillaceae</taxon>
        <taxon>Lacticaseibacillus</taxon>
    </lineage>
</organism>
<dbReference type="PROSITE" id="PS00211">
    <property type="entry name" value="ABC_TRANSPORTER_1"/>
    <property type="match status" value="1"/>
</dbReference>
<dbReference type="PANTHER" id="PTHR43394">
    <property type="entry name" value="ATP-DEPENDENT PERMEASE MDL1, MITOCHONDRIAL"/>
    <property type="match status" value="1"/>
</dbReference>